<keyword evidence="6" id="KW-1185">Reference proteome</keyword>
<protein>
    <recommendedName>
        <fullName evidence="4">Carrier domain-containing protein</fullName>
    </recommendedName>
</protein>
<dbReference type="InterPro" id="IPR042099">
    <property type="entry name" value="ANL_N_sf"/>
</dbReference>
<dbReference type="PROSITE" id="PS50075">
    <property type="entry name" value="CARRIER"/>
    <property type="match status" value="1"/>
</dbReference>
<dbReference type="Gene3D" id="3.30.559.30">
    <property type="entry name" value="Nonribosomal peptide synthetase, condensation domain"/>
    <property type="match status" value="1"/>
</dbReference>
<dbReference type="EMBL" id="CP011924">
    <property type="protein sequence ID" value="ATD08338.1"/>
    <property type="molecule type" value="Genomic_DNA"/>
</dbReference>
<dbReference type="SUPFAM" id="SSF56801">
    <property type="entry name" value="Acetyl-CoA synthetase-like"/>
    <property type="match status" value="1"/>
</dbReference>
<dbReference type="PANTHER" id="PTHR45527:SF1">
    <property type="entry name" value="FATTY ACID SYNTHASE"/>
    <property type="match status" value="1"/>
</dbReference>
<dbReference type="Gene3D" id="3.40.50.12780">
    <property type="entry name" value="N-terminal domain of ligase-like"/>
    <property type="match status" value="1"/>
</dbReference>
<dbReference type="Pfam" id="PF00550">
    <property type="entry name" value="PP-binding"/>
    <property type="match status" value="1"/>
</dbReference>
<feature type="domain" description="Carrier" evidence="4">
    <location>
        <begin position="918"/>
        <end position="994"/>
    </location>
</feature>
<dbReference type="InterPro" id="IPR045851">
    <property type="entry name" value="AMP-bd_C_sf"/>
</dbReference>
<keyword evidence="2" id="KW-0596">Phosphopantetheine</keyword>
<dbReference type="NCBIfam" id="TIGR01733">
    <property type="entry name" value="AA-adenyl-dom"/>
    <property type="match status" value="1"/>
</dbReference>
<evidence type="ECO:0000256" key="1">
    <source>
        <dbReference type="ARBA" id="ARBA00001957"/>
    </source>
</evidence>
<dbReference type="RefSeq" id="WP_010376927.1">
    <property type="nucleotide sequence ID" value="NZ_CP011924.1"/>
</dbReference>
<dbReference type="PROSITE" id="PS00012">
    <property type="entry name" value="PHOSPHOPANTETHEINE"/>
    <property type="match status" value="1"/>
</dbReference>
<accession>A0ABM6NHK2</accession>
<dbReference type="InterPro" id="IPR036736">
    <property type="entry name" value="ACP-like_sf"/>
</dbReference>
<dbReference type="InterPro" id="IPR009081">
    <property type="entry name" value="PP-bd_ACP"/>
</dbReference>
<dbReference type="PANTHER" id="PTHR45527">
    <property type="entry name" value="NONRIBOSOMAL PEPTIDE SYNTHETASE"/>
    <property type="match status" value="1"/>
</dbReference>
<evidence type="ECO:0000256" key="3">
    <source>
        <dbReference type="ARBA" id="ARBA00022553"/>
    </source>
</evidence>
<keyword evidence="3" id="KW-0597">Phosphoprotein</keyword>
<reference evidence="5 6" key="1">
    <citation type="submission" date="2015-06" db="EMBL/GenBank/DDBJ databases">
        <authorList>
            <person name="Xie B.-B."/>
            <person name="Rong J.-C."/>
            <person name="Qin Q.-L."/>
            <person name="Zhang Y.-Z."/>
        </authorList>
    </citation>
    <scope>NUCLEOTIDE SEQUENCE [LARGE SCALE GENOMIC DNA]</scope>
    <source>
        <strain evidence="5 6">JCM 20779</strain>
    </source>
</reference>
<name>A0ABM6NHK2_PSEO7</name>
<dbReference type="SUPFAM" id="SSF52777">
    <property type="entry name" value="CoA-dependent acyltransferases"/>
    <property type="match status" value="2"/>
</dbReference>
<dbReference type="Pfam" id="PF00501">
    <property type="entry name" value="AMP-binding"/>
    <property type="match status" value="1"/>
</dbReference>
<evidence type="ECO:0000259" key="4">
    <source>
        <dbReference type="PROSITE" id="PS50075"/>
    </source>
</evidence>
<evidence type="ECO:0000313" key="5">
    <source>
        <dbReference type="EMBL" id="ATD08338.1"/>
    </source>
</evidence>
<dbReference type="Gene3D" id="3.30.559.10">
    <property type="entry name" value="Chloramphenicol acetyltransferase-like domain"/>
    <property type="match status" value="1"/>
</dbReference>
<proteinExistence type="predicted"/>
<dbReference type="Pfam" id="PF00668">
    <property type="entry name" value="Condensation"/>
    <property type="match status" value="1"/>
</dbReference>
<dbReference type="InterPro" id="IPR001242">
    <property type="entry name" value="Condensation_dom"/>
</dbReference>
<dbReference type="InterPro" id="IPR006162">
    <property type="entry name" value="Ppantetheine_attach_site"/>
</dbReference>
<dbReference type="InterPro" id="IPR020845">
    <property type="entry name" value="AMP-binding_CS"/>
</dbReference>
<dbReference type="InterPro" id="IPR023213">
    <property type="entry name" value="CAT-like_dom_sf"/>
</dbReference>
<dbReference type="InterPro" id="IPR010071">
    <property type="entry name" value="AA_adenyl_dom"/>
</dbReference>
<dbReference type="SMART" id="SM00823">
    <property type="entry name" value="PKS_PP"/>
    <property type="match status" value="1"/>
</dbReference>
<evidence type="ECO:0000256" key="2">
    <source>
        <dbReference type="ARBA" id="ARBA00022450"/>
    </source>
</evidence>
<sequence>MNKKVLASPIQNAHWIQLNNNMDKSIQLGSISVLHTGSLDIEAISAYLTTLVERLDIIRTAYEVDEFGGLWQNIRDLDPIELVTEDWRGYTDAQIAQRKLENTIIGEKQSSDFTTPWLRLVIAQQSNSYWCCLEMSALNTDSFTLAHLMQLILAAGSECSNDAQTWLQNEVIQYEELAPWLADFLLDEELTEARQFWARDKSVAALVNKCTLQRYKHDGKSEYKFDYINLGDIQGEISRFAEQHQATSAEVVCASLRLALKKFAPKAELARMFDSRSDSDLADAIGPLSRAVPLFPEVADNFNDAIQNELECSEHGVDYAECFAKSHDHESAGFSFIFDSVVNLDLPTLQIEQVKHLTEACKLQFTYIQQESESRLQLTYDSEYVDAQAVTYLLNQIKVALTNHVGIVTQHLDATYQGYGKVVTTSGVTVLDHVNKVVAAGNGSVLELNGKEKTLADVDCAANQLANYLQHQGVGKGDVVALCLVRSVDFVIAMLATMKAGATYVPIDIDLPHQRITDMLKDAQASTVISVGEYEVTGCKNIDLNELKLEQYAATAPDITIQETDLAYILFTSGSTGKAKGVSISHKALLNHMNWINDEFTFAKDDRFLQRTSASFDASIWEFWAPLMVGATMVIAPSEINYDLPLFKRTMHDYSITRLQLVPSLLDLLLEHIDGSVSFALKSVFCGGEALKSSTADKTMQAFNCEVINLYGPSECCIDALFWRYERATATDFVPIGYPIDNLQCRVMKEDGCLAEIGETGELQIAGDSVFNGYFGQDALTAKALIHCNTSHLDFYKTGDHVQVLSDGNLMYLERLDNQVKLNGFRIEPDEVSMIILNAGLAEQAKCVVAGGGLSLFIIAPTASEAELTQLLANKLPEYMQPKQLIELEAFPYLSNGKLDTKTLIESALNHTNSDYVKPETEVEVQLAHIWQELLNTSMLIGTTHDFFAIGGHSLLAMKVLNRIQEEFKINISVRVLFQNKTIAELAAHIEPLLLLNSANNEELECMEGGLL</sequence>
<dbReference type="PROSITE" id="PS00455">
    <property type="entry name" value="AMP_BINDING"/>
    <property type="match status" value="1"/>
</dbReference>
<dbReference type="InterPro" id="IPR000873">
    <property type="entry name" value="AMP-dep_synth/lig_dom"/>
</dbReference>
<comment type="cofactor">
    <cofactor evidence="1">
        <name>pantetheine 4'-phosphate</name>
        <dbReference type="ChEBI" id="CHEBI:47942"/>
    </cofactor>
</comment>
<gene>
    <name evidence="5" type="ORF">PPIS_a3569</name>
</gene>
<dbReference type="Gene3D" id="3.30.300.30">
    <property type="match status" value="1"/>
</dbReference>
<evidence type="ECO:0000313" key="6">
    <source>
        <dbReference type="Proteomes" id="UP000016521"/>
    </source>
</evidence>
<organism evidence="5 6">
    <name type="scientific">Pseudoalteromonas piscicida</name>
    <dbReference type="NCBI Taxonomy" id="43662"/>
    <lineage>
        <taxon>Bacteria</taxon>
        <taxon>Pseudomonadati</taxon>
        <taxon>Pseudomonadota</taxon>
        <taxon>Gammaproteobacteria</taxon>
        <taxon>Alteromonadales</taxon>
        <taxon>Pseudoalteromonadaceae</taxon>
        <taxon>Pseudoalteromonas</taxon>
    </lineage>
</organism>
<dbReference type="Gene3D" id="1.10.1200.10">
    <property type="entry name" value="ACP-like"/>
    <property type="match status" value="1"/>
</dbReference>
<dbReference type="CDD" id="cd05930">
    <property type="entry name" value="A_NRPS"/>
    <property type="match status" value="1"/>
</dbReference>
<dbReference type="InterPro" id="IPR020806">
    <property type="entry name" value="PKS_PP-bd"/>
</dbReference>
<dbReference type="Proteomes" id="UP000016521">
    <property type="component" value="Chromosome I"/>
</dbReference>
<dbReference type="SUPFAM" id="SSF47336">
    <property type="entry name" value="ACP-like"/>
    <property type="match status" value="1"/>
</dbReference>